<feature type="compositionally biased region" description="Low complexity" evidence="9">
    <location>
        <begin position="563"/>
        <end position="580"/>
    </location>
</feature>
<feature type="compositionally biased region" description="Low complexity" evidence="9">
    <location>
        <begin position="699"/>
        <end position="723"/>
    </location>
</feature>
<evidence type="ECO:0000256" key="5">
    <source>
        <dbReference type="ARBA" id="ARBA00022777"/>
    </source>
</evidence>
<dbReference type="SMART" id="SM00220">
    <property type="entry name" value="S_TKc"/>
    <property type="match status" value="1"/>
</dbReference>
<evidence type="ECO:0000256" key="6">
    <source>
        <dbReference type="ARBA" id="ARBA00022840"/>
    </source>
</evidence>
<protein>
    <recommendedName>
        <fullName evidence="1">non-specific serine/threonine protein kinase</fullName>
        <ecNumber evidence="1">2.7.11.1</ecNumber>
    </recommendedName>
</protein>
<feature type="domain" description="Protein kinase" evidence="10">
    <location>
        <begin position="332"/>
        <end position="967"/>
    </location>
</feature>
<organism evidence="11 12">
    <name type="scientific">[Candida] anglica</name>
    <dbReference type="NCBI Taxonomy" id="148631"/>
    <lineage>
        <taxon>Eukaryota</taxon>
        <taxon>Fungi</taxon>
        <taxon>Dikarya</taxon>
        <taxon>Ascomycota</taxon>
        <taxon>Saccharomycotina</taxon>
        <taxon>Pichiomycetes</taxon>
        <taxon>Debaryomycetaceae</taxon>
        <taxon>Kurtzmaniella</taxon>
    </lineage>
</organism>
<comment type="catalytic activity">
    <reaction evidence="7">
        <text>L-threonyl-[protein] + ATP = O-phospho-L-threonyl-[protein] + ADP + H(+)</text>
        <dbReference type="Rhea" id="RHEA:46608"/>
        <dbReference type="Rhea" id="RHEA-COMP:11060"/>
        <dbReference type="Rhea" id="RHEA-COMP:11605"/>
        <dbReference type="ChEBI" id="CHEBI:15378"/>
        <dbReference type="ChEBI" id="CHEBI:30013"/>
        <dbReference type="ChEBI" id="CHEBI:30616"/>
        <dbReference type="ChEBI" id="CHEBI:61977"/>
        <dbReference type="ChEBI" id="CHEBI:456216"/>
        <dbReference type="EC" id="2.7.11.1"/>
    </reaction>
</comment>
<keyword evidence="3" id="KW-0808">Transferase</keyword>
<dbReference type="InterPro" id="IPR008271">
    <property type="entry name" value="Ser/Thr_kinase_AS"/>
</dbReference>
<evidence type="ECO:0000256" key="1">
    <source>
        <dbReference type="ARBA" id="ARBA00012513"/>
    </source>
</evidence>
<dbReference type="Proteomes" id="UP001497600">
    <property type="component" value="Chromosome G"/>
</dbReference>
<feature type="region of interest" description="Disordered" evidence="9">
    <location>
        <begin position="46"/>
        <end position="94"/>
    </location>
</feature>
<dbReference type="InterPro" id="IPR011009">
    <property type="entry name" value="Kinase-like_dom_sf"/>
</dbReference>
<evidence type="ECO:0000256" key="8">
    <source>
        <dbReference type="ARBA" id="ARBA00048679"/>
    </source>
</evidence>
<keyword evidence="4" id="KW-0547">Nucleotide-binding</keyword>
<evidence type="ECO:0000256" key="3">
    <source>
        <dbReference type="ARBA" id="ARBA00022679"/>
    </source>
</evidence>
<sequence length="1014" mass="114256">MLLINRNKKTKDLEPHYETAESETMDPKKSSKFNFGGFFKKKLPTIPNISINKPKSDDTEGELDPTISGDDKPKVVENNSSASDLPPISVPSTSILDDANHITVIPSNESAQHTQSSLVQQRNGQHHSHTHHTSHQSQLFPNTSSNYQERYTSFTSDCISLQNSEMTSHMDEDSHKAYSPIGKRLFDDEVPTHKKSSLRSILKNRTESLKIIVPDQMSQGNSDMSKQVRSDDDDDDDNEQDDDALDTGDEMASDDEFTNQEDLRVRHFDNRSQYSRAEESETDIVAYLSETESDFNFDPLQEENADDYKIGGYHPVVKGETYYSQSLPNREYIILRKLGWGHFSTVWLAKSIYNPKLGMEDYGLDSREEYYVAIKFVKSSKCYIEAAEDEINLLQVINRPLLVADHLTEAHKEYFRKFHFNKENEPTGHPGFKHVMKLLDNFQISGPNGKHICMVFEVLGENVFNLMCKYKKLYSNINDEFNKKEFTTAGPSGVLGGILSSTTTSNGNGKSSGGGFIDSFNAPFLFSKKKNDKAKKSTVSKLSLGLVSSGGQDTKSESTSADSSIKQKGGSSSTSSSSADDILLSQEQTKRAIDAKIQSLDSKSLQELMEHTKTYGGLPLALVKQIFKQIFLAMDYIHHCGVIHTDLKPENILIEIQDITKLIKFFETEKIAKHNERKRSSSIKTITDPTPDLSRRTSNHSSKSNRSNNSFVSGYRHSRISISGRRESGYHDSPIRSSKPLPSPITTDIMFNNVSYKFNDGPKIPIDNVTHSPTDTIKNSLQSNAKSINGNSVEGNFISIKIADLGNGTFAHEHFTNQIQTRQYRSPEIILGHSNWGASTDIWSIGCMIFELITGDYLFDPHNGKSYDRDDDHMAQIIELMGDFPSREYLSKCSFTNDYFKISSNNIRFRKIPHLKFWPLKDVLVEKYHFNKDDPNVALIADLISKCLQYEPENRFEAGALSNHPWFNNCGDNDTVEVSPLAKGEDVPGFSSTYVVQKQEEECEECGDVTLAFY</sequence>
<dbReference type="Gene3D" id="1.10.510.10">
    <property type="entry name" value="Transferase(Phosphotransferase) domain 1"/>
    <property type="match status" value="1"/>
</dbReference>
<dbReference type="PROSITE" id="PS50011">
    <property type="entry name" value="PROTEIN_KINASE_DOM"/>
    <property type="match status" value="1"/>
</dbReference>
<evidence type="ECO:0000256" key="9">
    <source>
        <dbReference type="SAM" id="MobiDB-lite"/>
    </source>
</evidence>
<comment type="catalytic activity">
    <reaction evidence="8">
        <text>L-seryl-[protein] + ATP = O-phospho-L-seryl-[protein] + ADP + H(+)</text>
        <dbReference type="Rhea" id="RHEA:17989"/>
        <dbReference type="Rhea" id="RHEA-COMP:9863"/>
        <dbReference type="Rhea" id="RHEA-COMP:11604"/>
        <dbReference type="ChEBI" id="CHEBI:15378"/>
        <dbReference type="ChEBI" id="CHEBI:29999"/>
        <dbReference type="ChEBI" id="CHEBI:30616"/>
        <dbReference type="ChEBI" id="CHEBI:83421"/>
        <dbReference type="ChEBI" id="CHEBI:456216"/>
        <dbReference type="EC" id="2.7.11.1"/>
    </reaction>
</comment>
<dbReference type="EMBL" id="OZ004259">
    <property type="protein sequence ID" value="CAK7916531.1"/>
    <property type="molecule type" value="Genomic_DNA"/>
</dbReference>
<dbReference type="InterPro" id="IPR000719">
    <property type="entry name" value="Prot_kinase_dom"/>
</dbReference>
<feature type="region of interest" description="Disordered" evidence="9">
    <location>
        <begin position="674"/>
        <end position="744"/>
    </location>
</feature>
<keyword evidence="12" id="KW-1185">Reference proteome</keyword>
<dbReference type="PANTHER" id="PTHR47634">
    <property type="entry name" value="PROTEIN KINASE DOMAIN-CONTAINING PROTEIN-RELATED"/>
    <property type="match status" value="1"/>
</dbReference>
<evidence type="ECO:0000313" key="11">
    <source>
        <dbReference type="EMBL" id="CAK7916531.1"/>
    </source>
</evidence>
<name>A0ABP0ELK0_9ASCO</name>
<evidence type="ECO:0000313" key="12">
    <source>
        <dbReference type="Proteomes" id="UP001497600"/>
    </source>
</evidence>
<evidence type="ECO:0000256" key="2">
    <source>
        <dbReference type="ARBA" id="ARBA00022527"/>
    </source>
</evidence>
<feature type="compositionally biased region" description="Polar residues" evidence="9">
    <location>
        <begin position="109"/>
        <end position="123"/>
    </location>
</feature>
<reference evidence="11 12" key="1">
    <citation type="submission" date="2024-01" db="EMBL/GenBank/DDBJ databases">
        <authorList>
            <consortium name="Genoscope - CEA"/>
            <person name="William W."/>
        </authorList>
    </citation>
    <scope>NUCLEOTIDE SEQUENCE [LARGE SCALE GENOMIC DNA]</scope>
    <source>
        <strain evidence="11 12">29B2s-10</strain>
    </source>
</reference>
<keyword evidence="2" id="KW-0723">Serine/threonine-protein kinase</keyword>
<feature type="region of interest" description="Disordered" evidence="9">
    <location>
        <begin position="546"/>
        <end position="580"/>
    </location>
</feature>
<keyword evidence="6" id="KW-0067">ATP-binding</keyword>
<feature type="compositionally biased region" description="Basic and acidic residues" evidence="9">
    <location>
        <begin position="10"/>
        <end position="29"/>
    </location>
</feature>
<dbReference type="Pfam" id="PF00069">
    <property type="entry name" value="Pkinase"/>
    <property type="match status" value="2"/>
</dbReference>
<dbReference type="Gene3D" id="3.30.200.20">
    <property type="entry name" value="Phosphorylase Kinase, domain 1"/>
    <property type="match status" value="1"/>
</dbReference>
<feature type="compositionally biased region" description="Acidic residues" evidence="9">
    <location>
        <begin position="231"/>
        <end position="259"/>
    </location>
</feature>
<proteinExistence type="predicted"/>
<accession>A0ABP0ELK0</accession>
<dbReference type="PROSITE" id="PS00108">
    <property type="entry name" value="PROTEIN_KINASE_ST"/>
    <property type="match status" value="1"/>
</dbReference>
<dbReference type="PANTHER" id="PTHR47634:SF9">
    <property type="entry name" value="PROTEIN KINASE DOMAIN-CONTAINING PROTEIN-RELATED"/>
    <property type="match status" value="1"/>
</dbReference>
<keyword evidence="5" id="KW-0418">Kinase</keyword>
<dbReference type="EC" id="2.7.11.1" evidence="1"/>
<feature type="compositionally biased region" description="Polar residues" evidence="9">
    <location>
        <begin position="216"/>
        <end position="227"/>
    </location>
</feature>
<evidence type="ECO:0000259" key="10">
    <source>
        <dbReference type="PROSITE" id="PS50011"/>
    </source>
</evidence>
<evidence type="ECO:0000256" key="7">
    <source>
        <dbReference type="ARBA" id="ARBA00047899"/>
    </source>
</evidence>
<feature type="region of interest" description="Disordered" evidence="9">
    <location>
        <begin position="1"/>
        <end position="31"/>
    </location>
</feature>
<feature type="compositionally biased region" description="Basic residues" evidence="9">
    <location>
        <begin position="124"/>
        <end position="134"/>
    </location>
</feature>
<feature type="region of interest" description="Disordered" evidence="9">
    <location>
        <begin position="109"/>
        <end position="142"/>
    </location>
</feature>
<dbReference type="InterPro" id="IPR051334">
    <property type="entry name" value="SRPK"/>
</dbReference>
<evidence type="ECO:0000256" key="4">
    <source>
        <dbReference type="ARBA" id="ARBA00022741"/>
    </source>
</evidence>
<feature type="compositionally biased region" description="Basic and acidic residues" evidence="9">
    <location>
        <begin position="724"/>
        <end position="734"/>
    </location>
</feature>
<gene>
    <name evidence="11" type="ORF">CAAN4_G04258</name>
</gene>
<feature type="region of interest" description="Disordered" evidence="9">
    <location>
        <begin position="210"/>
        <end position="260"/>
    </location>
</feature>
<dbReference type="SUPFAM" id="SSF56112">
    <property type="entry name" value="Protein kinase-like (PK-like)"/>
    <property type="match status" value="1"/>
</dbReference>